<evidence type="ECO:0000313" key="1">
    <source>
        <dbReference type="EMBL" id="EYE94222.1"/>
    </source>
</evidence>
<sequence>MIQLFISSAIMFRILIRKPKTAEDWHTHLRRDPRPQRMLKCLLSDISFSDKRTILYAYLKPCVQRKHKEVQNPKYLEYMANARKQSKLLWLESKLDDAGHLEIVQFIRFALFTEDDNDSDKDWCSRIIRADIKARWIVQREIYLNEEIQALHKSLSLLSINTDAAISAAAAEAEIQLNAHEKELQYLNYVYWAHKRHIWLLEAGAPVSAAGRAYEARRKHIPDWYLSEWLRRDCAGRGGCCGRGCGCCERARNTRDREWHHGHCTSACGCCVRTRGCGRAKEVEVVGSEEDMDMLPDDCGVSEDCQGLYVNRLMVAYIWGYGGFV</sequence>
<dbReference type="OrthoDB" id="4497317at2759"/>
<dbReference type="GeneID" id="63695351"/>
<dbReference type="AlphaFoldDB" id="A0A017SBA7"/>
<name>A0A017SBA7_ASPRC</name>
<reference evidence="2" key="1">
    <citation type="journal article" date="2014" name="Nat. Commun.">
        <title>Genomic adaptations of the halophilic Dead Sea filamentous fungus Eurotium rubrum.</title>
        <authorList>
            <person name="Kis-Papo T."/>
            <person name="Weig A.R."/>
            <person name="Riley R."/>
            <person name="Persoh D."/>
            <person name="Salamov A."/>
            <person name="Sun H."/>
            <person name="Lipzen A."/>
            <person name="Wasser S.P."/>
            <person name="Rambold G."/>
            <person name="Grigoriev I.V."/>
            <person name="Nevo E."/>
        </authorList>
    </citation>
    <scope>NUCLEOTIDE SEQUENCE [LARGE SCALE GENOMIC DNA]</scope>
    <source>
        <strain evidence="2">CBS 135680</strain>
    </source>
</reference>
<dbReference type="RefSeq" id="XP_040637910.1">
    <property type="nucleotide sequence ID" value="XM_040780227.1"/>
</dbReference>
<gene>
    <name evidence="1" type="ORF">EURHEDRAFT_403569</name>
</gene>
<dbReference type="HOGENOM" id="CLU_855239_0_0_1"/>
<dbReference type="EMBL" id="KK088427">
    <property type="protein sequence ID" value="EYE94222.1"/>
    <property type="molecule type" value="Genomic_DNA"/>
</dbReference>
<evidence type="ECO:0000313" key="2">
    <source>
        <dbReference type="Proteomes" id="UP000019804"/>
    </source>
</evidence>
<organism evidence="1 2">
    <name type="scientific">Aspergillus ruber (strain CBS 135680)</name>
    <dbReference type="NCBI Taxonomy" id="1388766"/>
    <lineage>
        <taxon>Eukaryota</taxon>
        <taxon>Fungi</taxon>
        <taxon>Dikarya</taxon>
        <taxon>Ascomycota</taxon>
        <taxon>Pezizomycotina</taxon>
        <taxon>Eurotiomycetes</taxon>
        <taxon>Eurotiomycetidae</taxon>
        <taxon>Eurotiales</taxon>
        <taxon>Aspergillaceae</taxon>
        <taxon>Aspergillus</taxon>
        <taxon>Aspergillus subgen. Aspergillus</taxon>
    </lineage>
</organism>
<dbReference type="STRING" id="1388766.A0A017SBA7"/>
<dbReference type="Proteomes" id="UP000019804">
    <property type="component" value="Unassembled WGS sequence"/>
</dbReference>
<keyword evidence="2" id="KW-1185">Reference proteome</keyword>
<proteinExistence type="predicted"/>
<accession>A0A017SBA7</accession>
<protein>
    <submittedName>
        <fullName evidence="1">Uncharacterized protein</fullName>
    </submittedName>
</protein>